<organism evidence="1 2">
    <name type="scientific">Halotia branconii CENA392</name>
    <dbReference type="NCBI Taxonomy" id="1539056"/>
    <lineage>
        <taxon>Bacteria</taxon>
        <taxon>Bacillati</taxon>
        <taxon>Cyanobacteriota</taxon>
        <taxon>Cyanophyceae</taxon>
        <taxon>Nostocales</taxon>
        <taxon>Nodulariaceae</taxon>
        <taxon>Halotia</taxon>
    </lineage>
</organism>
<dbReference type="Proteomes" id="UP001223520">
    <property type="component" value="Chromosome"/>
</dbReference>
<dbReference type="EMBL" id="CP124543">
    <property type="protein sequence ID" value="WGV23801.1"/>
    <property type="molecule type" value="Genomic_DNA"/>
</dbReference>
<evidence type="ECO:0000313" key="1">
    <source>
        <dbReference type="EMBL" id="WGV23801.1"/>
    </source>
</evidence>
<dbReference type="RefSeq" id="WP_281481131.1">
    <property type="nucleotide sequence ID" value="NZ_CP124543.1"/>
</dbReference>
<accession>A0AAJ6P7N2</accession>
<evidence type="ECO:0000313" key="2">
    <source>
        <dbReference type="Proteomes" id="UP001223520"/>
    </source>
</evidence>
<gene>
    <name evidence="1" type="ORF">QI031_18530</name>
</gene>
<dbReference type="AlphaFoldDB" id="A0AAJ6P7N2"/>
<keyword evidence="2" id="KW-1185">Reference proteome</keyword>
<protein>
    <submittedName>
        <fullName evidence="1">Uncharacterized protein</fullName>
    </submittedName>
</protein>
<proteinExistence type="predicted"/>
<sequence>MIIDLTGLKWSKNVNHQSRGKYWAYDFDSNSKIFLLNWKNTSKENAYKPKEGELIILRQRARVTHIVKLLNNVLYDHGFNSEFSCCRLVQVIWITNNWDKLPTYEEIFGYPINFPPDGKVMNLEKKEDFQLHWKQHKGLLGFQNHVQKELNKFEGNWPILIELCKCK</sequence>
<name>A0AAJ6P7N2_9CYAN</name>
<dbReference type="KEGG" id="hbq:QI031_18530"/>
<reference evidence="1 2" key="1">
    <citation type="journal article" date="2023" name="Limnol Oceanogr Lett">
        <title>Environmental adaptations by the intertidal Antarctic cyanobacterium Halotia branconii CENA392 as revealed using long-read genome sequencing.</title>
        <authorList>
            <person name="Dextro R.B."/>
            <person name="Delbaje E."/>
            <person name="Freitas P.N.N."/>
            <person name="Geraldes V."/>
            <person name="Pinto E."/>
            <person name="Long P.F."/>
            <person name="Fiore M.F."/>
        </authorList>
    </citation>
    <scope>NUCLEOTIDE SEQUENCE [LARGE SCALE GENOMIC DNA]</scope>
    <source>
        <strain evidence="1 2">CENA392</strain>
    </source>
</reference>